<dbReference type="PROSITE" id="PS00678">
    <property type="entry name" value="WD_REPEATS_1"/>
    <property type="match status" value="2"/>
</dbReference>
<evidence type="ECO:0000256" key="7">
    <source>
        <dbReference type="ARBA" id="ARBA00042222"/>
    </source>
</evidence>
<proteinExistence type="inferred from homology"/>
<evidence type="ECO:0000256" key="6">
    <source>
        <dbReference type="ARBA" id="ARBA00040453"/>
    </source>
</evidence>
<name>A0AAN8WYL7_HALRR</name>
<dbReference type="PROSITE" id="PS50082">
    <property type="entry name" value="WD_REPEATS_2"/>
    <property type="match status" value="4"/>
</dbReference>
<dbReference type="SMART" id="SM00320">
    <property type="entry name" value="WD40"/>
    <property type="match status" value="7"/>
</dbReference>
<dbReference type="InterPro" id="IPR051980">
    <property type="entry name" value="WD_repeat_MORG1"/>
</dbReference>
<dbReference type="Pfam" id="PF00400">
    <property type="entry name" value="WD40"/>
    <property type="match status" value="4"/>
</dbReference>
<evidence type="ECO:0000313" key="9">
    <source>
        <dbReference type="EMBL" id="KAK7068824.1"/>
    </source>
</evidence>
<sequence>MAPSETLPSQVERIIECKQGAVRAVRFNVDGQYCMSCGSDKSVKLWNPHRGALLHTYCGHGYEVLDAKGSCDNSLIGSCGLDKSVMMWNVSTGESLRRFRGHAARVNCVCFNEESTVILSGSVDGSVRIWDLRSRKYEPIQVLNEAKDAVMTVSVSSHEILTSSLDSYTRIYDLRNGKLTSNCIGDSVTCASFSGDGQCILTSTMGSALRLMDKETGEQLSQYTGHSSKDYKVESCFSDSDTHVMSGSEDGFVYCWDLVQGTLVNKLAHKGSRIVHSLSHHPSRPFLLTATLGQMWLWSSEKNEEDDT</sequence>
<organism evidence="9 10">
    <name type="scientific">Halocaridina rubra</name>
    <name type="common">Hawaiian red shrimp</name>
    <dbReference type="NCBI Taxonomy" id="373956"/>
    <lineage>
        <taxon>Eukaryota</taxon>
        <taxon>Metazoa</taxon>
        <taxon>Ecdysozoa</taxon>
        <taxon>Arthropoda</taxon>
        <taxon>Crustacea</taxon>
        <taxon>Multicrustacea</taxon>
        <taxon>Malacostraca</taxon>
        <taxon>Eumalacostraca</taxon>
        <taxon>Eucarida</taxon>
        <taxon>Decapoda</taxon>
        <taxon>Pleocyemata</taxon>
        <taxon>Caridea</taxon>
        <taxon>Atyoidea</taxon>
        <taxon>Atyidae</taxon>
        <taxon>Halocaridina</taxon>
    </lineage>
</organism>
<comment type="subcellular location">
    <subcellularLocation>
        <location evidence="1">Cytoplasm</location>
    </subcellularLocation>
</comment>
<dbReference type="PROSITE" id="PS50294">
    <property type="entry name" value="WD_REPEATS_REGION"/>
    <property type="match status" value="1"/>
</dbReference>
<dbReference type="Gene3D" id="2.130.10.10">
    <property type="entry name" value="YVTN repeat-like/Quinoprotein amine dehydrogenase"/>
    <property type="match status" value="1"/>
</dbReference>
<dbReference type="Proteomes" id="UP001381693">
    <property type="component" value="Unassembled WGS sequence"/>
</dbReference>
<evidence type="ECO:0000256" key="5">
    <source>
        <dbReference type="ARBA" id="ARBA00038145"/>
    </source>
</evidence>
<dbReference type="PANTHER" id="PTHR22842:SF3">
    <property type="entry name" value="WD REPEAT DOMAIN-CONTAINING PROTEIN 83"/>
    <property type="match status" value="1"/>
</dbReference>
<evidence type="ECO:0000256" key="8">
    <source>
        <dbReference type="PROSITE-ProRule" id="PRU00221"/>
    </source>
</evidence>
<evidence type="ECO:0000256" key="4">
    <source>
        <dbReference type="ARBA" id="ARBA00022737"/>
    </source>
</evidence>
<comment type="caution">
    <text evidence="9">The sequence shown here is derived from an EMBL/GenBank/DDBJ whole genome shotgun (WGS) entry which is preliminary data.</text>
</comment>
<keyword evidence="10" id="KW-1185">Reference proteome</keyword>
<comment type="similarity">
    <text evidence="5">Belongs to the WD repeat MORG1 family.</text>
</comment>
<dbReference type="InterPro" id="IPR036322">
    <property type="entry name" value="WD40_repeat_dom_sf"/>
</dbReference>
<reference evidence="9 10" key="1">
    <citation type="submission" date="2023-11" db="EMBL/GenBank/DDBJ databases">
        <title>Halocaridina rubra genome assembly.</title>
        <authorList>
            <person name="Smith C."/>
        </authorList>
    </citation>
    <scope>NUCLEOTIDE SEQUENCE [LARGE SCALE GENOMIC DNA]</scope>
    <source>
        <strain evidence="9">EP-1</strain>
        <tissue evidence="9">Whole</tissue>
    </source>
</reference>
<dbReference type="FunFam" id="2.130.10.10:FF:000273">
    <property type="entry name" value="WD repeat domain-containing protein 83"/>
    <property type="match status" value="1"/>
</dbReference>
<dbReference type="PANTHER" id="PTHR22842">
    <property type="entry name" value="WD40 REPEAT PROTEIN"/>
    <property type="match status" value="1"/>
</dbReference>
<dbReference type="SUPFAM" id="SSF50978">
    <property type="entry name" value="WD40 repeat-like"/>
    <property type="match status" value="1"/>
</dbReference>
<feature type="repeat" description="WD" evidence="8">
    <location>
        <begin position="57"/>
        <end position="98"/>
    </location>
</feature>
<dbReference type="InterPro" id="IPR020472">
    <property type="entry name" value="WD40_PAC1"/>
</dbReference>
<dbReference type="PRINTS" id="PR00320">
    <property type="entry name" value="GPROTEINBRPT"/>
</dbReference>
<dbReference type="GO" id="GO:0071013">
    <property type="term" value="C:catalytic step 2 spliceosome"/>
    <property type="evidence" value="ECO:0007669"/>
    <property type="project" value="TreeGrafter"/>
</dbReference>
<protein>
    <recommendedName>
        <fullName evidence="6">WD repeat domain-containing protein 83</fullName>
    </recommendedName>
    <alternativeName>
        <fullName evidence="7">Mitogen-activated protein kinase organizer 1</fullName>
    </alternativeName>
</protein>
<keyword evidence="2" id="KW-0963">Cytoplasm</keyword>
<feature type="repeat" description="WD" evidence="8">
    <location>
        <begin position="99"/>
        <end position="140"/>
    </location>
</feature>
<dbReference type="GO" id="GO:0005737">
    <property type="term" value="C:cytoplasm"/>
    <property type="evidence" value="ECO:0007669"/>
    <property type="project" value="UniProtKB-SubCell"/>
</dbReference>
<feature type="repeat" description="WD" evidence="8">
    <location>
        <begin position="15"/>
        <end position="56"/>
    </location>
</feature>
<evidence type="ECO:0000256" key="2">
    <source>
        <dbReference type="ARBA" id="ARBA00022490"/>
    </source>
</evidence>
<keyword evidence="3 8" id="KW-0853">WD repeat</keyword>
<evidence type="ECO:0000256" key="3">
    <source>
        <dbReference type="ARBA" id="ARBA00022574"/>
    </source>
</evidence>
<dbReference type="AlphaFoldDB" id="A0AAN8WYL7"/>
<dbReference type="InterPro" id="IPR019775">
    <property type="entry name" value="WD40_repeat_CS"/>
</dbReference>
<dbReference type="InterPro" id="IPR001680">
    <property type="entry name" value="WD40_rpt"/>
</dbReference>
<evidence type="ECO:0000256" key="1">
    <source>
        <dbReference type="ARBA" id="ARBA00004496"/>
    </source>
</evidence>
<evidence type="ECO:0000313" key="10">
    <source>
        <dbReference type="Proteomes" id="UP001381693"/>
    </source>
</evidence>
<dbReference type="GO" id="GO:0000398">
    <property type="term" value="P:mRNA splicing, via spliceosome"/>
    <property type="evidence" value="ECO:0007669"/>
    <property type="project" value="TreeGrafter"/>
</dbReference>
<feature type="repeat" description="WD" evidence="8">
    <location>
        <begin position="237"/>
        <end position="266"/>
    </location>
</feature>
<gene>
    <name evidence="9" type="primary">WDR83</name>
    <name evidence="9" type="ORF">SK128_014905</name>
</gene>
<accession>A0AAN8WYL7</accession>
<dbReference type="CDD" id="cd00200">
    <property type="entry name" value="WD40"/>
    <property type="match status" value="1"/>
</dbReference>
<dbReference type="InterPro" id="IPR015943">
    <property type="entry name" value="WD40/YVTN_repeat-like_dom_sf"/>
</dbReference>
<dbReference type="EMBL" id="JAXCGZ010017111">
    <property type="protein sequence ID" value="KAK7068824.1"/>
    <property type="molecule type" value="Genomic_DNA"/>
</dbReference>
<keyword evidence="4" id="KW-0677">Repeat</keyword>